<dbReference type="OrthoDB" id="56871at2157"/>
<evidence type="ECO:0000313" key="3">
    <source>
        <dbReference type="Proteomes" id="UP000011648"/>
    </source>
</evidence>
<dbReference type="InterPro" id="IPR058452">
    <property type="entry name" value="DUF8139"/>
</dbReference>
<organism evidence="2 3">
    <name type="scientific">Natrialba taiwanensis DSM 12281</name>
    <dbReference type="NCBI Taxonomy" id="1230458"/>
    <lineage>
        <taxon>Archaea</taxon>
        <taxon>Methanobacteriati</taxon>
        <taxon>Methanobacteriota</taxon>
        <taxon>Stenosarchaea group</taxon>
        <taxon>Halobacteria</taxon>
        <taxon>Halobacteriales</taxon>
        <taxon>Natrialbaceae</taxon>
        <taxon>Natrialba</taxon>
    </lineage>
</organism>
<dbReference type="STRING" id="1230458.C484_07086"/>
<reference evidence="2 3" key="1">
    <citation type="journal article" date="2014" name="PLoS Genet.">
        <title>Phylogenetically driven sequencing of extremely halophilic archaea reveals strategies for static and dynamic osmo-response.</title>
        <authorList>
            <person name="Becker E.A."/>
            <person name="Seitzer P.M."/>
            <person name="Tritt A."/>
            <person name="Larsen D."/>
            <person name="Krusor M."/>
            <person name="Yao A.I."/>
            <person name="Wu D."/>
            <person name="Madern D."/>
            <person name="Eisen J.A."/>
            <person name="Darling A.E."/>
            <person name="Facciotti M.T."/>
        </authorList>
    </citation>
    <scope>NUCLEOTIDE SEQUENCE [LARGE SCALE GENOMIC DNA]</scope>
    <source>
        <strain evidence="2 3">DSM 12281</strain>
    </source>
</reference>
<accession>M0A8H0</accession>
<proteinExistence type="predicted"/>
<dbReference type="Proteomes" id="UP000011648">
    <property type="component" value="Unassembled WGS sequence"/>
</dbReference>
<comment type="caution">
    <text evidence="2">The sequence shown here is derived from an EMBL/GenBank/DDBJ whole genome shotgun (WGS) entry which is preliminary data.</text>
</comment>
<dbReference type="AlphaFoldDB" id="M0A8H0"/>
<dbReference type="EMBL" id="AOIL01000019">
    <property type="protein sequence ID" value="ELY93628.1"/>
    <property type="molecule type" value="Genomic_DNA"/>
</dbReference>
<evidence type="ECO:0000313" key="2">
    <source>
        <dbReference type="EMBL" id="ELY93628.1"/>
    </source>
</evidence>
<dbReference type="RefSeq" id="WP_006825227.1">
    <property type="nucleotide sequence ID" value="NZ_AOIL01000019.1"/>
</dbReference>
<keyword evidence="3" id="KW-1185">Reference proteome</keyword>
<dbReference type="PATRIC" id="fig|1230458.4.peg.1434"/>
<evidence type="ECO:0000259" key="1">
    <source>
        <dbReference type="Pfam" id="PF26460"/>
    </source>
</evidence>
<feature type="domain" description="DUF8139" evidence="1">
    <location>
        <begin position="4"/>
        <end position="74"/>
    </location>
</feature>
<name>M0A8H0_9EURY</name>
<protein>
    <recommendedName>
        <fullName evidence="1">DUF8139 domain-containing protein</fullName>
    </recommendedName>
</protein>
<sequence length="75" mass="8798">MTDHQYEEGDRVRIDIPDEMDPDYDRLHGRYGEIIAILEDDAGTVTGDTRDAVLYRVQLKDGTETDVRWRDLRPF</sequence>
<gene>
    <name evidence="2" type="ORF">C484_07086</name>
</gene>
<dbReference type="Pfam" id="PF26460">
    <property type="entry name" value="DUF8139"/>
    <property type="match status" value="1"/>
</dbReference>